<sequence>MARQASDVGPARRTRAVLAHAHGRTAHPGHLTVALVDAVAALFGQPAAASGAGVRAGEPRVR</sequence>
<organism evidence="1 2">
    <name type="scientific">Streptomyces ziwulingensis</name>
    <dbReference type="NCBI Taxonomy" id="1045501"/>
    <lineage>
        <taxon>Bacteria</taxon>
        <taxon>Bacillati</taxon>
        <taxon>Actinomycetota</taxon>
        <taxon>Actinomycetes</taxon>
        <taxon>Kitasatosporales</taxon>
        <taxon>Streptomycetaceae</taxon>
        <taxon>Streptomyces</taxon>
    </lineage>
</organism>
<proteinExistence type="predicted"/>
<dbReference type="Proteomes" id="UP001501265">
    <property type="component" value="Unassembled WGS sequence"/>
</dbReference>
<name>A0ABP9CGS2_9ACTN</name>
<gene>
    <name evidence="1" type="ORF">GCM10023220_47180</name>
</gene>
<comment type="caution">
    <text evidence="1">The sequence shown here is derived from an EMBL/GenBank/DDBJ whole genome shotgun (WGS) entry which is preliminary data.</text>
</comment>
<reference evidence="2" key="1">
    <citation type="journal article" date="2019" name="Int. J. Syst. Evol. Microbiol.">
        <title>The Global Catalogue of Microorganisms (GCM) 10K type strain sequencing project: providing services to taxonomists for standard genome sequencing and annotation.</title>
        <authorList>
            <consortium name="The Broad Institute Genomics Platform"/>
            <consortium name="The Broad Institute Genome Sequencing Center for Infectious Disease"/>
            <person name="Wu L."/>
            <person name="Ma J."/>
        </authorList>
    </citation>
    <scope>NUCLEOTIDE SEQUENCE [LARGE SCALE GENOMIC DNA]</scope>
    <source>
        <strain evidence="2">JCM 18081</strain>
    </source>
</reference>
<dbReference type="EMBL" id="BAABIG010000052">
    <property type="protein sequence ID" value="GAA4810922.1"/>
    <property type="molecule type" value="Genomic_DNA"/>
</dbReference>
<evidence type="ECO:0000313" key="1">
    <source>
        <dbReference type="EMBL" id="GAA4810922.1"/>
    </source>
</evidence>
<protein>
    <submittedName>
        <fullName evidence="1">Uncharacterized protein</fullName>
    </submittedName>
</protein>
<dbReference type="RefSeq" id="WP_345622067.1">
    <property type="nucleotide sequence ID" value="NZ_BAABIG010000052.1"/>
</dbReference>
<evidence type="ECO:0000313" key="2">
    <source>
        <dbReference type="Proteomes" id="UP001501265"/>
    </source>
</evidence>
<keyword evidence="2" id="KW-1185">Reference proteome</keyword>
<accession>A0ABP9CGS2</accession>